<dbReference type="RefSeq" id="WP_179547236.1">
    <property type="nucleotide sequence ID" value="NZ_BSEW01000001.1"/>
</dbReference>
<dbReference type="Gene3D" id="3.30.1360.60">
    <property type="entry name" value="Glucose permease domain IIB"/>
    <property type="match status" value="1"/>
</dbReference>
<dbReference type="PROSITE" id="PS51103">
    <property type="entry name" value="PTS_EIIC_TYPE_1"/>
    <property type="match status" value="1"/>
</dbReference>
<sequence length="681" mass="69223">MKYERDAAAIIAAVGGEENISSLYHCVTRLRFGLRDNAKADQGALQAIAPVMGVNDAGTQYQVVIGNDVPDVYRAIVAELPRLAPAEGADGAGPSEAADTVEPTGNPVKRAFARFLDFISGTFAPILPAIAGAGLLKGVLALINAFGWVDPQSQTFLIFSAIADAVFFFLPVIVAISAARKLGANPYVAGSLGAVLVYPALTALLGAGDPVGLLGIPVTNVSYSYSVIPVLLGVYLMSWVERGLTRVIPSFLKLTVVPMLTLVVVAPITLVALGPLGTFVGNGIAGGINWALDNGGAPAGFVIGALLPLIIMTGMHYALVPFILQNLATLGFDKFLPLTYVQTFATAGAVFGVFLRAKNSQVKALSLSTTFTALMGVTEPALYGLALPLRRPLIASMAGAGVGGAISLGLGVKAYVLAGNGGLPGLPGLVGETFIWAIVGIAVAFVVSTVVAMVLGVDESILARTAETATGAAKAAPAQGAAGAVTGTAAGAAVPASTAAAPDARPAALATTPDARLIGEIVSSPMTGELVSLDDVPDSTFSKRLVGDGTAIRPMVGIVDSPVDGEVVTVFPTKHAIGLRSDSGIEVLIHVGLDTVALKGEGFQSRVAAGDRVHVGDRLLDFDLEAISRTNDPLSVIVITNSGDYGIDPGTTGPVRSGDALIRVTPAATGEPVGATEGAVR</sequence>
<dbReference type="SUPFAM" id="SSF51261">
    <property type="entry name" value="Duplicated hybrid motif"/>
    <property type="match status" value="1"/>
</dbReference>
<dbReference type="GO" id="GO:0090589">
    <property type="term" value="F:protein-phosphocysteine-trehalose phosphotransferase system transporter activity"/>
    <property type="evidence" value="ECO:0007669"/>
    <property type="project" value="TreeGrafter"/>
</dbReference>
<evidence type="ECO:0000256" key="2">
    <source>
        <dbReference type="ARBA" id="ARBA00022448"/>
    </source>
</evidence>
<feature type="transmembrane region" description="Helical" evidence="12">
    <location>
        <begin position="220"/>
        <end position="239"/>
    </location>
</feature>
<evidence type="ECO:0000256" key="8">
    <source>
        <dbReference type="ARBA" id="ARBA00022777"/>
    </source>
</evidence>
<evidence type="ECO:0000259" key="13">
    <source>
        <dbReference type="PROSITE" id="PS51093"/>
    </source>
</evidence>
<keyword evidence="5" id="KW-0808">Transferase</keyword>
<dbReference type="GO" id="GO:0008982">
    <property type="term" value="F:protein-N(PI)-phosphohistidine-sugar phosphotransferase activity"/>
    <property type="evidence" value="ECO:0007669"/>
    <property type="project" value="InterPro"/>
</dbReference>
<dbReference type="PANTHER" id="PTHR30175:SF1">
    <property type="entry name" value="PTS SYSTEM ARBUTIN-, CELLOBIOSE-, AND SALICIN-SPECIFIC EIIBC COMPONENT-RELATED"/>
    <property type="match status" value="1"/>
</dbReference>
<feature type="transmembrane region" description="Helical" evidence="12">
    <location>
        <begin position="115"/>
        <end position="136"/>
    </location>
</feature>
<evidence type="ECO:0000259" key="14">
    <source>
        <dbReference type="PROSITE" id="PS51098"/>
    </source>
</evidence>
<dbReference type="PANTHER" id="PTHR30175">
    <property type="entry name" value="PHOSPHOTRANSFERASE SYSTEM TRANSPORT PROTEIN"/>
    <property type="match status" value="1"/>
</dbReference>
<evidence type="ECO:0000256" key="11">
    <source>
        <dbReference type="PROSITE-ProRule" id="PRU00421"/>
    </source>
</evidence>
<feature type="transmembrane region" description="Helical" evidence="12">
    <location>
        <begin position="367"/>
        <end position="386"/>
    </location>
</feature>
<feature type="transmembrane region" description="Helical" evidence="12">
    <location>
        <begin position="188"/>
        <end position="208"/>
    </location>
</feature>
<comment type="subcellular location">
    <subcellularLocation>
        <location evidence="1">Cell membrane</location>
        <topology evidence="1">Multi-pass membrane protein</topology>
    </subcellularLocation>
</comment>
<keyword evidence="3" id="KW-1003">Cell membrane</keyword>
<dbReference type="InterPro" id="IPR001127">
    <property type="entry name" value="PTS_EIIA_1_perm"/>
</dbReference>
<dbReference type="GO" id="GO:0009401">
    <property type="term" value="P:phosphoenolpyruvate-dependent sugar phosphotransferase system"/>
    <property type="evidence" value="ECO:0007669"/>
    <property type="project" value="UniProtKB-KW"/>
</dbReference>
<accession>A0A852SMH7</accession>
<keyword evidence="7 12" id="KW-0812">Transmembrane</keyword>
<dbReference type="PROSITE" id="PS01035">
    <property type="entry name" value="PTS_EIIB_TYPE_1_CYS"/>
    <property type="match status" value="1"/>
</dbReference>
<dbReference type="FunFam" id="2.70.70.10:FF:000001">
    <property type="entry name" value="PTS system glucose-specific IIA component"/>
    <property type="match status" value="1"/>
</dbReference>
<evidence type="ECO:0000256" key="6">
    <source>
        <dbReference type="ARBA" id="ARBA00022683"/>
    </source>
</evidence>
<dbReference type="InterPro" id="IPR011055">
    <property type="entry name" value="Dup_hybrid_motif"/>
</dbReference>
<dbReference type="InterPro" id="IPR001996">
    <property type="entry name" value="PTS_IIB_1"/>
</dbReference>
<organism evidence="16 17">
    <name type="scientific">Herbiconiux flava</name>
    <dbReference type="NCBI Taxonomy" id="881268"/>
    <lineage>
        <taxon>Bacteria</taxon>
        <taxon>Bacillati</taxon>
        <taxon>Actinomycetota</taxon>
        <taxon>Actinomycetes</taxon>
        <taxon>Micrococcales</taxon>
        <taxon>Microbacteriaceae</taxon>
        <taxon>Herbiconiux</taxon>
    </lineage>
</organism>
<keyword evidence="10 12" id="KW-0472">Membrane</keyword>
<dbReference type="Pfam" id="PF00367">
    <property type="entry name" value="PTS_EIIB"/>
    <property type="match status" value="1"/>
</dbReference>
<feature type="domain" description="PTS EIIB type-1" evidence="14">
    <location>
        <begin position="4"/>
        <end position="86"/>
    </location>
</feature>
<feature type="transmembrane region" description="Helical" evidence="12">
    <location>
        <begin position="299"/>
        <end position="323"/>
    </location>
</feature>
<dbReference type="GO" id="GO:0015771">
    <property type="term" value="P:trehalose transport"/>
    <property type="evidence" value="ECO:0007669"/>
    <property type="project" value="TreeGrafter"/>
</dbReference>
<dbReference type="InterPro" id="IPR013013">
    <property type="entry name" value="PTS_EIIC_1"/>
</dbReference>
<feature type="active site" description="Phosphocysteine intermediate; for EIIB activity" evidence="11">
    <location>
        <position position="26"/>
    </location>
</feature>
<evidence type="ECO:0000313" key="16">
    <source>
        <dbReference type="EMBL" id="NYD70009.1"/>
    </source>
</evidence>
<keyword evidence="6" id="KW-0598">Phosphotransferase system</keyword>
<keyword evidence="2" id="KW-0813">Transport</keyword>
<evidence type="ECO:0000256" key="7">
    <source>
        <dbReference type="ARBA" id="ARBA00022692"/>
    </source>
</evidence>
<dbReference type="InterPro" id="IPR050558">
    <property type="entry name" value="PTS_Sugar-Specific_Components"/>
</dbReference>
<gene>
    <name evidence="16" type="ORF">BJ984_001167</name>
</gene>
<feature type="transmembrane region" description="Helical" evidence="12">
    <location>
        <begin position="393"/>
        <end position="414"/>
    </location>
</feature>
<comment type="caution">
    <text evidence="16">The sequence shown here is derived from an EMBL/GenBank/DDBJ whole genome shotgun (WGS) entry which is preliminary data.</text>
</comment>
<dbReference type="GO" id="GO:0005886">
    <property type="term" value="C:plasma membrane"/>
    <property type="evidence" value="ECO:0007669"/>
    <property type="project" value="UniProtKB-SubCell"/>
</dbReference>
<reference evidence="16 17" key="1">
    <citation type="submission" date="2020-07" db="EMBL/GenBank/DDBJ databases">
        <title>Sequencing the genomes of 1000 actinobacteria strains.</title>
        <authorList>
            <person name="Klenk H.-P."/>
        </authorList>
    </citation>
    <scope>NUCLEOTIDE SEQUENCE [LARGE SCALE GENOMIC DNA]</scope>
    <source>
        <strain evidence="16 17">DSM 26474</strain>
    </source>
</reference>
<dbReference type="FunFam" id="3.30.1360.60:FF:000001">
    <property type="entry name" value="PTS system glucose-specific IIBC component PtsG"/>
    <property type="match status" value="1"/>
</dbReference>
<feature type="transmembrane region" description="Helical" evidence="12">
    <location>
        <begin position="156"/>
        <end position="176"/>
    </location>
</feature>
<dbReference type="NCBIfam" id="TIGR00830">
    <property type="entry name" value="PTBA"/>
    <property type="match status" value="1"/>
</dbReference>
<dbReference type="Gene3D" id="2.70.70.10">
    <property type="entry name" value="Glucose Permease (Domain IIA)"/>
    <property type="match status" value="1"/>
</dbReference>
<dbReference type="Pfam" id="PF00358">
    <property type="entry name" value="PTS_EIIA_1"/>
    <property type="match status" value="1"/>
</dbReference>
<name>A0A852SMH7_9MICO</name>
<dbReference type="PROSITE" id="PS00371">
    <property type="entry name" value="PTS_EIIA_TYPE_1_HIS"/>
    <property type="match status" value="1"/>
</dbReference>
<evidence type="ECO:0000256" key="4">
    <source>
        <dbReference type="ARBA" id="ARBA00022597"/>
    </source>
</evidence>
<evidence type="ECO:0000256" key="12">
    <source>
        <dbReference type="SAM" id="Phobius"/>
    </source>
</evidence>
<dbReference type="InterPro" id="IPR011297">
    <property type="entry name" value="PTS_IIABC_b_glu"/>
</dbReference>
<dbReference type="CDD" id="cd00212">
    <property type="entry name" value="PTS_IIB_glc"/>
    <property type="match status" value="1"/>
</dbReference>
<keyword evidence="4" id="KW-0762">Sugar transport</keyword>
<keyword evidence="8" id="KW-0418">Kinase</keyword>
<dbReference type="PROSITE" id="PS51093">
    <property type="entry name" value="PTS_EIIA_TYPE_1"/>
    <property type="match status" value="1"/>
</dbReference>
<dbReference type="GO" id="GO:0016301">
    <property type="term" value="F:kinase activity"/>
    <property type="evidence" value="ECO:0007669"/>
    <property type="project" value="UniProtKB-KW"/>
</dbReference>
<dbReference type="EMBL" id="JACCBM010000001">
    <property type="protein sequence ID" value="NYD70009.1"/>
    <property type="molecule type" value="Genomic_DNA"/>
</dbReference>
<dbReference type="Pfam" id="PF02378">
    <property type="entry name" value="PTS_EIIC"/>
    <property type="match status" value="1"/>
</dbReference>
<evidence type="ECO:0000256" key="10">
    <source>
        <dbReference type="ARBA" id="ARBA00023136"/>
    </source>
</evidence>
<dbReference type="InterPro" id="IPR036878">
    <property type="entry name" value="Glu_permease_IIB"/>
</dbReference>
<dbReference type="SUPFAM" id="SSF55604">
    <property type="entry name" value="Glucose permease domain IIB"/>
    <property type="match status" value="1"/>
</dbReference>
<feature type="domain" description="PTS EIIA type-1" evidence="13">
    <location>
        <begin position="538"/>
        <end position="641"/>
    </location>
</feature>
<evidence type="ECO:0000256" key="9">
    <source>
        <dbReference type="ARBA" id="ARBA00022989"/>
    </source>
</evidence>
<protein>
    <submittedName>
        <fullName evidence="16">PTS system beta-glucosides-specific IIC component</fullName>
    </submittedName>
</protein>
<feature type="transmembrane region" description="Helical" evidence="12">
    <location>
        <begin position="434"/>
        <end position="455"/>
    </location>
</feature>
<feature type="transmembrane region" description="Helical" evidence="12">
    <location>
        <begin position="251"/>
        <end position="273"/>
    </location>
</feature>
<evidence type="ECO:0000256" key="5">
    <source>
        <dbReference type="ARBA" id="ARBA00022679"/>
    </source>
</evidence>
<feature type="domain" description="PTS EIIC type-1" evidence="15">
    <location>
        <begin position="117"/>
        <end position="467"/>
    </location>
</feature>
<dbReference type="NCBIfam" id="TIGR01995">
    <property type="entry name" value="PTS-II-ABC-beta"/>
    <property type="match status" value="1"/>
</dbReference>
<dbReference type="AlphaFoldDB" id="A0A852SMH7"/>
<proteinExistence type="predicted"/>
<dbReference type="InterPro" id="IPR018113">
    <property type="entry name" value="PTrfase_EIIB_Cys"/>
</dbReference>
<feature type="transmembrane region" description="Helical" evidence="12">
    <location>
        <begin position="335"/>
        <end position="355"/>
    </location>
</feature>
<evidence type="ECO:0000313" key="17">
    <source>
        <dbReference type="Proteomes" id="UP000549913"/>
    </source>
</evidence>
<evidence type="ECO:0000256" key="3">
    <source>
        <dbReference type="ARBA" id="ARBA00022475"/>
    </source>
</evidence>
<keyword evidence="9 12" id="KW-1133">Transmembrane helix</keyword>
<dbReference type="Proteomes" id="UP000549913">
    <property type="component" value="Unassembled WGS sequence"/>
</dbReference>
<dbReference type="InterPro" id="IPR003352">
    <property type="entry name" value="PTS_EIIC"/>
</dbReference>
<evidence type="ECO:0000256" key="1">
    <source>
        <dbReference type="ARBA" id="ARBA00004651"/>
    </source>
</evidence>
<evidence type="ECO:0000259" key="15">
    <source>
        <dbReference type="PROSITE" id="PS51103"/>
    </source>
</evidence>
<dbReference type="PROSITE" id="PS51098">
    <property type="entry name" value="PTS_EIIB_TYPE_1"/>
    <property type="match status" value="1"/>
</dbReference>
<keyword evidence="17" id="KW-1185">Reference proteome</keyword>